<dbReference type="AlphaFoldDB" id="A0A1H8RS05"/>
<dbReference type="CDD" id="cd02226">
    <property type="entry name" value="cupin_YdbB-like"/>
    <property type="match status" value="1"/>
</dbReference>
<sequence>MTDSPNAGHPAASAGAVSLAACFARFTDQWAPRRIARLNDYEVKVAKLQGEFVWHRHDDTDELFLVVSGRLTIQLRGGDVELGPGDLYVVPKGVEHCPRAEEEAAVVLLEPAGTRNTGNVGGPRTKEPVALEEGAEGAEGPGRA</sequence>
<protein>
    <submittedName>
        <fullName evidence="3">Mannose-6-phosphate isomerase, cupin superfamily</fullName>
    </submittedName>
</protein>
<dbReference type="InterPro" id="IPR014710">
    <property type="entry name" value="RmlC-like_jellyroll"/>
</dbReference>
<dbReference type="PANTHER" id="PTHR36114:SF1">
    <property type="entry name" value="16.7 KDA PROTEIN IN WHIE LOCUS"/>
    <property type="match status" value="1"/>
</dbReference>
<dbReference type="PANTHER" id="PTHR36114">
    <property type="entry name" value="16.7 KDA PROTEIN IN WHIE LOCUS"/>
    <property type="match status" value="1"/>
</dbReference>
<dbReference type="EMBL" id="FODD01000036">
    <property type="protein sequence ID" value="SEO69135.1"/>
    <property type="molecule type" value="Genomic_DNA"/>
</dbReference>
<accession>A0A1H8RS05</accession>
<reference evidence="3 4" key="1">
    <citation type="submission" date="2016-10" db="EMBL/GenBank/DDBJ databases">
        <authorList>
            <person name="de Groot N.N."/>
        </authorList>
    </citation>
    <scope>NUCLEOTIDE SEQUENCE [LARGE SCALE GENOMIC DNA]</scope>
    <source>
        <strain evidence="3 4">CGMCC 4.2026</strain>
    </source>
</reference>
<evidence type="ECO:0000256" key="1">
    <source>
        <dbReference type="SAM" id="MobiDB-lite"/>
    </source>
</evidence>
<dbReference type="InterPro" id="IPR013096">
    <property type="entry name" value="Cupin_2"/>
</dbReference>
<feature type="region of interest" description="Disordered" evidence="1">
    <location>
        <begin position="109"/>
        <end position="144"/>
    </location>
</feature>
<keyword evidence="4" id="KW-1185">Reference proteome</keyword>
<dbReference type="STRING" id="310780.SAMN05216267_103662"/>
<proteinExistence type="predicted"/>
<dbReference type="InterPro" id="IPR011051">
    <property type="entry name" value="RmlC_Cupin_sf"/>
</dbReference>
<evidence type="ECO:0000259" key="2">
    <source>
        <dbReference type="Pfam" id="PF07883"/>
    </source>
</evidence>
<evidence type="ECO:0000313" key="4">
    <source>
        <dbReference type="Proteomes" id="UP000181951"/>
    </source>
</evidence>
<dbReference type="RefSeq" id="WP_075017903.1">
    <property type="nucleotide sequence ID" value="NZ_FODD01000036.1"/>
</dbReference>
<dbReference type="GO" id="GO:0016853">
    <property type="term" value="F:isomerase activity"/>
    <property type="evidence" value="ECO:0007669"/>
    <property type="project" value="UniProtKB-KW"/>
</dbReference>
<dbReference type="InterPro" id="IPR052044">
    <property type="entry name" value="PKS_Associated_Protein"/>
</dbReference>
<dbReference type="Pfam" id="PF07883">
    <property type="entry name" value="Cupin_2"/>
    <property type="match status" value="1"/>
</dbReference>
<evidence type="ECO:0000313" key="3">
    <source>
        <dbReference type="EMBL" id="SEO69135.1"/>
    </source>
</evidence>
<keyword evidence="3" id="KW-0413">Isomerase</keyword>
<dbReference type="Proteomes" id="UP000181951">
    <property type="component" value="Unassembled WGS sequence"/>
</dbReference>
<feature type="domain" description="Cupin type-2" evidence="2">
    <location>
        <begin position="49"/>
        <end position="109"/>
    </location>
</feature>
<organism evidence="3 4">
    <name type="scientific">Actinacidiphila rubida</name>
    <dbReference type="NCBI Taxonomy" id="310780"/>
    <lineage>
        <taxon>Bacteria</taxon>
        <taxon>Bacillati</taxon>
        <taxon>Actinomycetota</taxon>
        <taxon>Actinomycetes</taxon>
        <taxon>Kitasatosporales</taxon>
        <taxon>Streptomycetaceae</taxon>
        <taxon>Actinacidiphila</taxon>
    </lineage>
</organism>
<dbReference type="SUPFAM" id="SSF51182">
    <property type="entry name" value="RmlC-like cupins"/>
    <property type="match status" value="1"/>
</dbReference>
<dbReference type="Gene3D" id="2.60.120.10">
    <property type="entry name" value="Jelly Rolls"/>
    <property type="match status" value="1"/>
</dbReference>
<gene>
    <name evidence="3" type="ORF">SAMN05216267_103662</name>
</gene>
<dbReference type="OrthoDB" id="9794183at2"/>
<name>A0A1H8RS05_9ACTN</name>